<dbReference type="SMART" id="SM00400">
    <property type="entry name" value="ZnF_CHCC"/>
    <property type="match status" value="1"/>
</dbReference>
<dbReference type="InterPro" id="IPR002694">
    <property type="entry name" value="Znf_CHC2"/>
</dbReference>
<dbReference type="PANTHER" id="PTHR30313">
    <property type="entry name" value="DNA PRIMASE"/>
    <property type="match status" value="1"/>
</dbReference>
<evidence type="ECO:0000256" key="3">
    <source>
        <dbReference type="ARBA" id="ARBA00022833"/>
    </source>
</evidence>
<sequence>MTLTIELSELKSPFYFERTADYVSRLSLNFKEKGDYYITNCPFHTDKTPSLFLYQSNGTVRFKCFSDKCQSGSWDIFAFIQKIEGCGFIDSVKKFASYLEVDEVILPKGNILKIHD</sequence>
<evidence type="ECO:0000256" key="1">
    <source>
        <dbReference type="ARBA" id="ARBA00022723"/>
    </source>
</evidence>
<protein>
    <submittedName>
        <fullName evidence="5">Zinc finger domain-containing protein</fullName>
    </submittedName>
</protein>
<dbReference type="InterPro" id="IPR050219">
    <property type="entry name" value="DnaG_primase"/>
</dbReference>
<name>A0A975BCC1_9BACT</name>
<gene>
    <name evidence="5" type="ORF">dnl_51300</name>
</gene>
<dbReference type="SUPFAM" id="SSF57783">
    <property type="entry name" value="Zinc beta-ribbon"/>
    <property type="match status" value="1"/>
</dbReference>
<dbReference type="InterPro" id="IPR036977">
    <property type="entry name" value="DNA_primase_Znf_CHC2"/>
</dbReference>
<evidence type="ECO:0000313" key="5">
    <source>
        <dbReference type="EMBL" id="QTA82748.1"/>
    </source>
</evidence>
<keyword evidence="3" id="KW-0862">Zinc</keyword>
<dbReference type="GO" id="GO:0006269">
    <property type="term" value="P:DNA replication, synthesis of primer"/>
    <property type="evidence" value="ECO:0007669"/>
    <property type="project" value="TreeGrafter"/>
</dbReference>
<keyword evidence="6" id="KW-1185">Reference proteome</keyword>
<evidence type="ECO:0000259" key="4">
    <source>
        <dbReference type="SMART" id="SM00400"/>
    </source>
</evidence>
<feature type="domain" description="Zinc finger CHC2-type" evidence="4">
    <location>
        <begin position="37"/>
        <end position="96"/>
    </location>
</feature>
<dbReference type="EMBL" id="CP061799">
    <property type="protein sequence ID" value="QTA82748.1"/>
    <property type="molecule type" value="Genomic_DNA"/>
</dbReference>
<dbReference type="GO" id="GO:0003899">
    <property type="term" value="F:DNA-directed RNA polymerase activity"/>
    <property type="evidence" value="ECO:0007669"/>
    <property type="project" value="InterPro"/>
</dbReference>
<proteinExistence type="predicted"/>
<dbReference type="KEGG" id="dli:dnl_51300"/>
<evidence type="ECO:0000256" key="2">
    <source>
        <dbReference type="ARBA" id="ARBA00022771"/>
    </source>
</evidence>
<accession>A0A975BCC1</accession>
<dbReference type="AlphaFoldDB" id="A0A975BCC1"/>
<dbReference type="RefSeq" id="WP_207688635.1">
    <property type="nucleotide sequence ID" value="NZ_CP061799.1"/>
</dbReference>
<reference evidence="5" key="1">
    <citation type="journal article" date="2021" name="Microb. Physiol.">
        <title>Proteogenomic Insights into the Physiology of Marine, Sulfate-Reducing, Filamentous Desulfonema limicola and Desulfonema magnum.</title>
        <authorList>
            <person name="Schnaars V."/>
            <person name="Wohlbrand L."/>
            <person name="Scheve S."/>
            <person name="Hinrichs C."/>
            <person name="Reinhardt R."/>
            <person name="Rabus R."/>
        </authorList>
    </citation>
    <scope>NUCLEOTIDE SEQUENCE</scope>
    <source>
        <strain evidence="5">5ac10</strain>
    </source>
</reference>
<dbReference type="PANTHER" id="PTHR30313:SF2">
    <property type="entry name" value="DNA PRIMASE"/>
    <property type="match status" value="1"/>
</dbReference>
<dbReference type="Pfam" id="PF01807">
    <property type="entry name" value="Zn_ribbon_DnaG"/>
    <property type="match status" value="1"/>
</dbReference>
<dbReference type="GO" id="GO:0008270">
    <property type="term" value="F:zinc ion binding"/>
    <property type="evidence" value="ECO:0007669"/>
    <property type="project" value="UniProtKB-KW"/>
</dbReference>
<organism evidence="5 6">
    <name type="scientific">Desulfonema limicola</name>
    <dbReference type="NCBI Taxonomy" id="45656"/>
    <lineage>
        <taxon>Bacteria</taxon>
        <taxon>Pseudomonadati</taxon>
        <taxon>Thermodesulfobacteriota</taxon>
        <taxon>Desulfobacteria</taxon>
        <taxon>Desulfobacterales</taxon>
        <taxon>Desulfococcaceae</taxon>
        <taxon>Desulfonema</taxon>
    </lineage>
</organism>
<dbReference type="GO" id="GO:0005737">
    <property type="term" value="C:cytoplasm"/>
    <property type="evidence" value="ECO:0007669"/>
    <property type="project" value="TreeGrafter"/>
</dbReference>
<dbReference type="GO" id="GO:0003677">
    <property type="term" value="F:DNA binding"/>
    <property type="evidence" value="ECO:0007669"/>
    <property type="project" value="InterPro"/>
</dbReference>
<dbReference type="Proteomes" id="UP000663720">
    <property type="component" value="Chromosome"/>
</dbReference>
<keyword evidence="2" id="KW-0863">Zinc-finger</keyword>
<evidence type="ECO:0000313" key="6">
    <source>
        <dbReference type="Proteomes" id="UP000663720"/>
    </source>
</evidence>
<dbReference type="Gene3D" id="3.90.580.10">
    <property type="entry name" value="Zinc finger, CHC2-type domain"/>
    <property type="match status" value="1"/>
</dbReference>
<keyword evidence="1" id="KW-0479">Metal-binding</keyword>